<dbReference type="InterPro" id="IPR055592">
    <property type="entry name" value="DUF7168"/>
</dbReference>
<protein>
    <submittedName>
        <fullName evidence="3">Uncharacterized protein</fullName>
    </submittedName>
</protein>
<organism evidence="3 4">
    <name type="scientific">Glycomyces sambucus</name>
    <dbReference type="NCBI Taxonomy" id="380244"/>
    <lineage>
        <taxon>Bacteria</taxon>
        <taxon>Bacillati</taxon>
        <taxon>Actinomycetota</taxon>
        <taxon>Actinomycetes</taxon>
        <taxon>Glycomycetales</taxon>
        <taxon>Glycomycetaceae</taxon>
        <taxon>Glycomyces</taxon>
    </lineage>
</organism>
<gene>
    <name evidence="3" type="ORF">SAMN05216298_2960</name>
</gene>
<dbReference type="RefSeq" id="WP_091050281.1">
    <property type="nucleotide sequence ID" value="NZ_FNGF01000004.1"/>
</dbReference>
<evidence type="ECO:0000259" key="2">
    <source>
        <dbReference type="Pfam" id="PF23771"/>
    </source>
</evidence>
<dbReference type="Proteomes" id="UP000198662">
    <property type="component" value="Unassembled WGS sequence"/>
</dbReference>
<dbReference type="InterPro" id="IPR024498">
    <property type="entry name" value="DUF2786"/>
</dbReference>
<dbReference type="STRING" id="380244.SAMN05216298_2960"/>
<evidence type="ECO:0000313" key="4">
    <source>
        <dbReference type="Proteomes" id="UP000198662"/>
    </source>
</evidence>
<dbReference type="OrthoDB" id="3508128at2"/>
<name>A0A1G9I164_9ACTN</name>
<feature type="domain" description="DUF7168" evidence="2">
    <location>
        <begin position="250"/>
        <end position="365"/>
    </location>
</feature>
<reference evidence="4" key="1">
    <citation type="submission" date="2016-10" db="EMBL/GenBank/DDBJ databases">
        <authorList>
            <person name="Varghese N."/>
            <person name="Submissions S."/>
        </authorList>
    </citation>
    <scope>NUCLEOTIDE SEQUENCE [LARGE SCALE GENOMIC DNA]</scope>
    <source>
        <strain evidence="4">CGMCC 4.3147</strain>
    </source>
</reference>
<keyword evidence="4" id="KW-1185">Reference proteome</keyword>
<dbReference type="AlphaFoldDB" id="A0A1G9I164"/>
<evidence type="ECO:0000313" key="3">
    <source>
        <dbReference type="EMBL" id="SDL18776.1"/>
    </source>
</evidence>
<sequence length="414" mass="45467">MEQDELGGLPPEGRARHAVLGVLQRARSVRTDWVDAASALEGASDEPGWPAALARVFDELGDDAVLRSWEWGWMPREVTSALRKSLTPEAARAGAVMMRGQLRRYSESQLSDRWNVHREELAAAVQFAGVAEAAAGEGRWDRIVLWAAVLEALEFIGALPKIPRVEPLPGTPLIAHALGVAESSREYQKIRALLAKAESTDSDAEAEAFTAKAQELIARHSINEALLAESGEAKREPEALRVVVERPYEQPKSELIAQIADANHCRSVYWPDGGFTTLIGDRADLRSVELLYHSLLVQATSAMSRVGSASAKRGGKSQTRSFRQSFLASFAMRIGERLRESADDTAREVAEETGTDLVPVMRERDQRVDARTEELFPRLKFGRSTRITNYEGHVAGLAAADAARLSAQEPIARR</sequence>
<dbReference type="Pfam" id="PF10979">
    <property type="entry name" value="DUF2786"/>
    <property type="match status" value="1"/>
</dbReference>
<dbReference type="Pfam" id="PF23771">
    <property type="entry name" value="DUF7168"/>
    <property type="match status" value="1"/>
</dbReference>
<evidence type="ECO:0000259" key="1">
    <source>
        <dbReference type="Pfam" id="PF10979"/>
    </source>
</evidence>
<proteinExistence type="predicted"/>
<dbReference type="EMBL" id="FNGF01000004">
    <property type="protein sequence ID" value="SDL18776.1"/>
    <property type="molecule type" value="Genomic_DNA"/>
</dbReference>
<accession>A0A1G9I164</accession>
<feature type="domain" description="DUF2786" evidence="1">
    <location>
        <begin position="188"/>
        <end position="223"/>
    </location>
</feature>